<gene>
    <name evidence="1" type="ORF">EIN_458040</name>
</gene>
<dbReference type="AlphaFoldDB" id="A0A0A1UEP0"/>
<dbReference type="VEuPathDB" id="AmoebaDB:EIN_458040"/>
<keyword evidence="2" id="KW-1185">Reference proteome</keyword>
<dbReference type="RefSeq" id="XP_004259162.1">
    <property type="nucleotide sequence ID" value="XM_004259114.1"/>
</dbReference>
<protein>
    <submittedName>
        <fullName evidence="1">Uncharacterized protein</fullName>
    </submittedName>
</protein>
<dbReference type="EMBL" id="KB206372">
    <property type="protein sequence ID" value="ELP92391.1"/>
    <property type="molecule type" value="Genomic_DNA"/>
</dbReference>
<reference evidence="1 2" key="1">
    <citation type="submission" date="2012-10" db="EMBL/GenBank/DDBJ databases">
        <authorList>
            <person name="Zafar N."/>
            <person name="Inman J."/>
            <person name="Hall N."/>
            <person name="Lorenzi H."/>
            <person name="Caler E."/>
        </authorList>
    </citation>
    <scope>NUCLEOTIDE SEQUENCE [LARGE SCALE GENOMIC DNA]</scope>
    <source>
        <strain evidence="1 2">IP1</strain>
    </source>
</reference>
<accession>A0A0A1UEP0</accession>
<dbReference type="Proteomes" id="UP000014680">
    <property type="component" value="Unassembled WGS sequence"/>
</dbReference>
<evidence type="ECO:0000313" key="2">
    <source>
        <dbReference type="Proteomes" id="UP000014680"/>
    </source>
</evidence>
<evidence type="ECO:0000313" key="1">
    <source>
        <dbReference type="EMBL" id="ELP92391.1"/>
    </source>
</evidence>
<sequence>KYVSLECRKLSSVIYPSFVSFINDMCLVDVVI</sequence>
<organism evidence="1 2">
    <name type="scientific">Entamoeba invadens IP1</name>
    <dbReference type="NCBI Taxonomy" id="370355"/>
    <lineage>
        <taxon>Eukaryota</taxon>
        <taxon>Amoebozoa</taxon>
        <taxon>Evosea</taxon>
        <taxon>Archamoebae</taxon>
        <taxon>Mastigamoebida</taxon>
        <taxon>Entamoebidae</taxon>
        <taxon>Entamoeba</taxon>
    </lineage>
</organism>
<name>A0A0A1UEP0_ENTIV</name>
<proteinExistence type="predicted"/>
<dbReference type="KEGG" id="eiv:EIN_458040"/>
<feature type="non-terminal residue" evidence="1">
    <location>
        <position position="1"/>
    </location>
</feature>
<dbReference type="GeneID" id="14891379"/>